<sequence length="196" mass="22305">RSSDFRETEQTMGAAPSRQEASTASSPTGDGRVEPTALSASTPSDTANQAQSKRAPAPHVFREIVAGENVADIAALEDQVSKGIFLAGKTKKYWVDERTRHNCFMLFPRGLHITWSEDPKYWTWHPLKEGRLVKNHKHVYMYTYLTCCSEPEMFKSVTPKPESRRWHCRTFVGWRSKGSWSCPISRQESPTRSSLR</sequence>
<reference evidence="2" key="3">
    <citation type="journal article" date="2017" name="Nature">
        <title>Genome sequence of the progenitor of the wheat D genome Aegilops tauschii.</title>
        <authorList>
            <person name="Luo M.C."/>
            <person name="Gu Y.Q."/>
            <person name="Puiu D."/>
            <person name="Wang H."/>
            <person name="Twardziok S.O."/>
            <person name="Deal K.R."/>
            <person name="Huo N."/>
            <person name="Zhu T."/>
            <person name="Wang L."/>
            <person name="Wang Y."/>
            <person name="McGuire P.E."/>
            <person name="Liu S."/>
            <person name="Long H."/>
            <person name="Ramasamy R.K."/>
            <person name="Rodriguez J.C."/>
            <person name="Van S.L."/>
            <person name="Yuan L."/>
            <person name="Wang Z."/>
            <person name="Xia Z."/>
            <person name="Xiao L."/>
            <person name="Anderson O.D."/>
            <person name="Ouyang S."/>
            <person name="Liang Y."/>
            <person name="Zimin A.V."/>
            <person name="Pertea G."/>
            <person name="Qi P."/>
            <person name="Bennetzen J.L."/>
            <person name="Dai X."/>
            <person name="Dawson M.W."/>
            <person name="Muller H.G."/>
            <person name="Kugler K."/>
            <person name="Rivarola-Duarte L."/>
            <person name="Spannagl M."/>
            <person name="Mayer K.F.X."/>
            <person name="Lu F.H."/>
            <person name="Bevan M.W."/>
            <person name="Leroy P."/>
            <person name="Li P."/>
            <person name="You F.M."/>
            <person name="Sun Q."/>
            <person name="Liu Z."/>
            <person name="Lyons E."/>
            <person name="Wicker T."/>
            <person name="Salzberg S.L."/>
            <person name="Devos K.M."/>
            <person name="Dvorak J."/>
        </authorList>
    </citation>
    <scope>NUCLEOTIDE SEQUENCE [LARGE SCALE GENOMIC DNA]</scope>
    <source>
        <strain evidence="2">cv. AL8/78</strain>
    </source>
</reference>
<dbReference type="AlphaFoldDB" id="A0A453ECB1"/>
<feature type="region of interest" description="Disordered" evidence="1">
    <location>
        <begin position="1"/>
        <end position="56"/>
    </location>
</feature>
<evidence type="ECO:0000313" key="3">
    <source>
        <dbReference type="Proteomes" id="UP000015105"/>
    </source>
</evidence>
<evidence type="ECO:0000313" key="2">
    <source>
        <dbReference type="EnsemblPlants" id="AET3Gv20294100.10"/>
    </source>
</evidence>
<organism evidence="2 3">
    <name type="scientific">Aegilops tauschii subsp. strangulata</name>
    <name type="common">Goatgrass</name>
    <dbReference type="NCBI Taxonomy" id="200361"/>
    <lineage>
        <taxon>Eukaryota</taxon>
        <taxon>Viridiplantae</taxon>
        <taxon>Streptophyta</taxon>
        <taxon>Embryophyta</taxon>
        <taxon>Tracheophyta</taxon>
        <taxon>Spermatophyta</taxon>
        <taxon>Magnoliopsida</taxon>
        <taxon>Liliopsida</taxon>
        <taxon>Poales</taxon>
        <taxon>Poaceae</taxon>
        <taxon>BOP clade</taxon>
        <taxon>Pooideae</taxon>
        <taxon>Triticodae</taxon>
        <taxon>Triticeae</taxon>
        <taxon>Triticinae</taxon>
        <taxon>Aegilops</taxon>
    </lineage>
</organism>
<dbReference type="InterPro" id="IPR052147">
    <property type="entry name" value="PP2-like/Lectin"/>
</dbReference>
<keyword evidence="3" id="KW-1185">Reference proteome</keyword>
<reference evidence="3" key="2">
    <citation type="journal article" date="2017" name="Nat. Plants">
        <title>The Aegilops tauschii genome reveals multiple impacts of transposons.</title>
        <authorList>
            <person name="Zhao G."/>
            <person name="Zou C."/>
            <person name="Li K."/>
            <person name="Wang K."/>
            <person name="Li T."/>
            <person name="Gao L."/>
            <person name="Zhang X."/>
            <person name="Wang H."/>
            <person name="Yang Z."/>
            <person name="Liu X."/>
            <person name="Jiang W."/>
            <person name="Mao L."/>
            <person name="Kong X."/>
            <person name="Jiao Y."/>
            <person name="Jia J."/>
        </authorList>
    </citation>
    <scope>NUCLEOTIDE SEQUENCE [LARGE SCALE GENOMIC DNA]</scope>
    <source>
        <strain evidence="3">cv. AL8/78</strain>
    </source>
</reference>
<dbReference type="PANTHER" id="PTHR48478">
    <property type="entry name" value="LECTIN-LIKE"/>
    <property type="match status" value="1"/>
</dbReference>
<evidence type="ECO:0000256" key="1">
    <source>
        <dbReference type="SAM" id="MobiDB-lite"/>
    </source>
</evidence>
<feature type="compositionally biased region" description="Polar residues" evidence="1">
    <location>
        <begin position="38"/>
        <end position="52"/>
    </location>
</feature>
<proteinExistence type="predicted"/>
<dbReference type="EnsemblPlants" id="AET3Gv20294100.10">
    <property type="protein sequence ID" value="AET3Gv20294100.10"/>
    <property type="gene ID" value="AET3Gv20294100"/>
</dbReference>
<dbReference type="PANTHER" id="PTHR48478:SF1">
    <property type="entry name" value="LECTIN-LIKE"/>
    <property type="match status" value="1"/>
</dbReference>
<feature type="compositionally biased region" description="Polar residues" evidence="1">
    <location>
        <begin position="19"/>
        <end position="28"/>
    </location>
</feature>
<accession>A0A453ECB1</accession>
<dbReference type="Gramene" id="AET3Gv20294100.10">
    <property type="protein sequence ID" value="AET3Gv20294100.10"/>
    <property type="gene ID" value="AET3Gv20294100"/>
</dbReference>
<reference evidence="2" key="4">
    <citation type="submission" date="2019-03" db="UniProtKB">
        <authorList>
            <consortium name="EnsemblPlants"/>
        </authorList>
    </citation>
    <scope>IDENTIFICATION</scope>
</reference>
<dbReference type="GO" id="GO:0030246">
    <property type="term" value="F:carbohydrate binding"/>
    <property type="evidence" value="ECO:0007669"/>
    <property type="project" value="InterPro"/>
</dbReference>
<dbReference type="InterPro" id="IPR025886">
    <property type="entry name" value="PP2-like"/>
</dbReference>
<reference evidence="2" key="5">
    <citation type="journal article" date="2021" name="G3 (Bethesda)">
        <title>Aegilops tauschii genome assembly Aet v5.0 features greater sequence contiguity and improved annotation.</title>
        <authorList>
            <person name="Wang L."/>
            <person name="Zhu T."/>
            <person name="Rodriguez J.C."/>
            <person name="Deal K.R."/>
            <person name="Dubcovsky J."/>
            <person name="McGuire P.E."/>
            <person name="Lux T."/>
            <person name="Spannagl M."/>
            <person name="Mayer K.F.X."/>
            <person name="Baldrich P."/>
            <person name="Meyers B.C."/>
            <person name="Huo N."/>
            <person name="Gu Y.Q."/>
            <person name="Zhou H."/>
            <person name="Devos K.M."/>
            <person name="Bennetzen J.L."/>
            <person name="Unver T."/>
            <person name="Budak H."/>
            <person name="Gulick P.J."/>
            <person name="Galiba G."/>
            <person name="Kalapos B."/>
            <person name="Nelson D.R."/>
            <person name="Li P."/>
            <person name="You F.M."/>
            <person name="Luo M.C."/>
            <person name="Dvorak J."/>
        </authorList>
    </citation>
    <scope>NUCLEOTIDE SEQUENCE [LARGE SCALE GENOMIC DNA]</scope>
    <source>
        <strain evidence="2">cv. AL8/78</strain>
    </source>
</reference>
<name>A0A453ECB1_AEGTS</name>
<dbReference type="Proteomes" id="UP000015105">
    <property type="component" value="Chromosome 3D"/>
</dbReference>
<reference evidence="3" key="1">
    <citation type="journal article" date="2014" name="Science">
        <title>Ancient hybridizations among the ancestral genomes of bread wheat.</title>
        <authorList>
            <consortium name="International Wheat Genome Sequencing Consortium,"/>
            <person name="Marcussen T."/>
            <person name="Sandve S.R."/>
            <person name="Heier L."/>
            <person name="Spannagl M."/>
            <person name="Pfeifer M."/>
            <person name="Jakobsen K.S."/>
            <person name="Wulff B.B."/>
            <person name="Steuernagel B."/>
            <person name="Mayer K.F."/>
            <person name="Olsen O.A."/>
        </authorList>
    </citation>
    <scope>NUCLEOTIDE SEQUENCE [LARGE SCALE GENOMIC DNA]</scope>
    <source>
        <strain evidence="3">cv. AL8/78</strain>
    </source>
</reference>
<dbReference type="Pfam" id="PF14299">
    <property type="entry name" value="PP2"/>
    <property type="match status" value="1"/>
</dbReference>
<protein>
    <submittedName>
        <fullName evidence="2">Uncharacterized protein</fullName>
    </submittedName>
</protein>